<accession>A0ABY9MKN6</accession>
<name>A0ABY9MKN6_9GAMM</name>
<gene>
    <name evidence="1" type="ORF">RCF98_09685</name>
</gene>
<evidence type="ECO:0000313" key="2">
    <source>
        <dbReference type="Proteomes" id="UP001236657"/>
    </source>
</evidence>
<dbReference type="RefSeq" id="WP_308893411.1">
    <property type="nucleotide sequence ID" value="NZ_CP133218.1"/>
</dbReference>
<dbReference type="EMBL" id="CP133218">
    <property type="protein sequence ID" value="WML89244.1"/>
    <property type="molecule type" value="Genomic_DNA"/>
</dbReference>
<evidence type="ECO:0000313" key="1">
    <source>
        <dbReference type="EMBL" id="WML89244.1"/>
    </source>
</evidence>
<organism evidence="1 2">
    <name type="scientific">Thiothrix lacustris</name>
    <dbReference type="NCBI Taxonomy" id="525917"/>
    <lineage>
        <taxon>Bacteria</taxon>
        <taxon>Pseudomonadati</taxon>
        <taxon>Pseudomonadota</taxon>
        <taxon>Gammaproteobacteria</taxon>
        <taxon>Thiotrichales</taxon>
        <taxon>Thiotrichaceae</taxon>
        <taxon>Thiothrix</taxon>
    </lineage>
</organism>
<sequence>MNAFFQRIFRWFLPRKKLIESEVVNIPEEPSVAPIDNTYQKIELTCHQIEQSIESIRSDIRRDKDNAGVQLLRCKKLITDLDNAMQA</sequence>
<protein>
    <submittedName>
        <fullName evidence="1">Uncharacterized protein</fullName>
    </submittedName>
</protein>
<proteinExistence type="predicted"/>
<keyword evidence="2" id="KW-1185">Reference proteome</keyword>
<dbReference type="Proteomes" id="UP001236657">
    <property type="component" value="Chromosome"/>
</dbReference>
<reference evidence="1 2" key="1">
    <citation type="submission" date="2023-08" db="EMBL/GenBank/DDBJ databases">
        <title>New molecular markers tilS and rpoB for phylogenetic and monitoring studies of the genus Thiothrix biodiversity.</title>
        <authorList>
            <person name="Ravin N.V."/>
            <person name="Smolyakov D."/>
            <person name="Markov N.D."/>
            <person name="Beletsky A.V."/>
            <person name="Mardanov A.V."/>
            <person name="Rudenko T.S."/>
            <person name="Grabovich M.Y."/>
        </authorList>
    </citation>
    <scope>NUCLEOTIDE SEQUENCE [LARGE SCALE GENOMIC DNA]</scope>
    <source>
        <strain evidence="1 2">MK1</strain>
    </source>
</reference>